<keyword evidence="3" id="KW-1185">Reference proteome</keyword>
<evidence type="ECO:0000313" key="2">
    <source>
        <dbReference type="EMBL" id="EGF97300.1"/>
    </source>
</evidence>
<evidence type="ECO:0000256" key="1">
    <source>
        <dbReference type="SAM" id="MobiDB-lite"/>
    </source>
</evidence>
<sequence>MKTSNVNLSTISTIVKSNSTRSDIDQDRTSTSTSQLPKDSETPADQTETSQTQRSPIVKNQTNKSQPLQATHINQQVKDPTCSPTRSDSSSTSHLVEELLIINSLTPRKRKEEASSLTHQYQQPSEDENHANEHLPDLEQEPTSSTIILTPVLRPTPAEECSSDACDVPSKHKPHQVIDSKSFNHSVHIAKSSQLDLPLPNNREQPVLCTVDTNEPSLGPSAAKSRKRKLPQIYSYTNSQLNPDESGTTAAAVTTNSVSTTLAPNLTSGSLLESTDPATNSGLANESSELLVKTAHKSRRLQKPNVSRQSITQFHLT</sequence>
<dbReference type="GeneID" id="18925346"/>
<name>F4SDH6_MELLP</name>
<feature type="region of interest" description="Disordered" evidence="1">
    <location>
        <begin position="1"/>
        <end position="131"/>
    </location>
</feature>
<feature type="region of interest" description="Disordered" evidence="1">
    <location>
        <begin position="296"/>
        <end position="317"/>
    </location>
</feature>
<dbReference type="RefSeq" id="XP_007419431.1">
    <property type="nucleotide sequence ID" value="XM_007419369.1"/>
</dbReference>
<organism evidence="3">
    <name type="scientific">Melampsora larici-populina (strain 98AG31 / pathotype 3-4-7)</name>
    <name type="common">Poplar leaf rust fungus</name>
    <dbReference type="NCBI Taxonomy" id="747676"/>
    <lineage>
        <taxon>Eukaryota</taxon>
        <taxon>Fungi</taxon>
        <taxon>Dikarya</taxon>
        <taxon>Basidiomycota</taxon>
        <taxon>Pucciniomycotina</taxon>
        <taxon>Pucciniomycetes</taxon>
        <taxon>Pucciniales</taxon>
        <taxon>Melampsoraceae</taxon>
        <taxon>Melampsora</taxon>
    </lineage>
</organism>
<evidence type="ECO:0000313" key="3">
    <source>
        <dbReference type="Proteomes" id="UP000001072"/>
    </source>
</evidence>
<protein>
    <submittedName>
        <fullName evidence="2">Uncharacterized protein</fullName>
    </submittedName>
</protein>
<feature type="compositionally biased region" description="Low complexity" evidence="1">
    <location>
        <begin position="79"/>
        <end position="93"/>
    </location>
</feature>
<dbReference type="HOGENOM" id="CLU_877388_0_0_1"/>
<dbReference type="VEuPathDB" id="FungiDB:MELLADRAFT_114442"/>
<dbReference type="EMBL" id="GL883258">
    <property type="protein sequence ID" value="EGF97300.1"/>
    <property type="molecule type" value="Genomic_DNA"/>
</dbReference>
<feature type="compositionally biased region" description="Polar residues" evidence="1">
    <location>
        <begin position="29"/>
        <end position="78"/>
    </location>
</feature>
<feature type="compositionally biased region" description="Polar residues" evidence="1">
    <location>
        <begin position="1"/>
        <end position="21"/>
    </location>
</feature>
<dbReference type="InParanoid" id="F4SDH6"/>
<feature type="compositionally biased region" description="Polar residues" evidence="1">
    <location>
        <begin position="304"/>
        <end position="317"/>
    </location>
</feature>
<feature type="compositionally biased region" description="Polar residues" evidence="1">
    <location>
        <begin position="115"/>
        <end position="124"/>
    </location>
</feature>
<feature type="region of interest" description="Disordered" evidence="1">
    <location>
        <begin position="211"/>
        <end position="230"/>
    </location>
</feature>
<dbReference type="KEGG" id="mlr:MELLADRAFT_114442"/>
<proteinExistence type="predicted"/>
<dbReference type="Proteomes" id="UP000001072">
    <property type="component" value="Unassembled WGS sequence"/>
</dbReference>
<accession>F4SDH6</accession>
<dbReference type="AlphaFoldDB" id="F4SDH6"/>
<gene>
    <name evidence="2" type="ORF">MELLADRAFT_114442</name>
</gene>
<reference evidence="3" key="1">
    <citation type="journal article" date="2011" name="Proc. Natl. Acad. Sci. U.S.A.">
        <title>Obligate biotrophy features unraveled by the genomic analysis of rust fungi.</title>
        <authorList>
            <person name="Duplessis S."/>
            <person name="Cuomo C.A."/>
            <person name="Lin Y.-C."/>
            <person name="Aerts A."/>
            <person name="Tisserant E."/>
            <person name="Veneault-Fourrey C."/>
            <person name="Joly D.L."/>
            <person name="Hacquard S."/>
            <person name="Amselem J."/>
            <person name="Cantarel B.L."/>
            <person name="Chiu R."/>
            <person name="Coutinho P.M."/>
            <person name="Feau N."/>
            <person name="Field M."/>
            <person name="Frey P."/>
            <person name="Gelhaye E."/>
            <person name="Goldberg J."/>
            <person name="Grabherr M.G."/>
            <person name="Kodira C.D."/>
            <person name="Kohler A."/>
            <person name="Kuees U."/>
            <person name="Lindquist E.A."/>
            <person name="Lucas S.M."/>
            <person name="Mago R."/>
            <person name="Mauceli E."/>
            <person name="Morin E."/>
            <person name="Murat C."/>
            <person name="Pangilinan J.L."/>
            <person name="Park R."/>
            <person name="Pearson M."/>
            <person name="Quesneville H."/>
            <person name="Rouhier N."/>
            <person name="Sakthikumar S."/>
            <person name="Salamov A.A."/>
            <person name="Schmutz J."/>
            <person name="Selles B."/>
            <person name="Shapiro H."/>
            <person name="Tanguay P."/>
            <person name="Tuskan G.A."/>
            <person name="Henrissat B."/>
            <person name="Van de Peer Y."/>
            <person name="Rouze P."/>
            <person name="Ellis J.G."/>
            <person name="Dodds P.N."/>
            <person name="Schein J.E."/>
            <person name="Zhong S."/>
            <person name="Hamelin R.C."/>
            <person name="Grigoriev I.V."/>
            <person name="Szabo L.J."/>
            <person name="Martin F."/>
        </authorList>
    </citation>
    <scope>NUCLEOTIDE SEQUENCE [LARGE SCALE GENOMIC DNA]</scope>
    <source>
        <strain evidence="3">98AG31 / pathotype 3-4-7</strain>
    </source>
</reference>